<reference evidence="2 3" key="1">
    <citation type="submission" date="2019-03" db="EMBL/GenBank/DDBJ databases">
        <authorList>
            <consortium name="Pathogen Informatics"/>
        </authorList>
    </citation>
    <scope>NUCLEOTIDE SEQUENCE [LARGE SCALE GENOMIC DNA]</scope>
    <source>
        <strain evidence="2 3">NCTC12993</strain>
    </source>
</reference>
<keyword evidence="1" id="KW-0812">Transmembrane</keyword>
<evidence type="ECO:0000313" key="2">
    <source>
        <dbReference type="EMBL" id="VFS75262.1"/>
    </source>
</evidence>
<dbReference type="EMBL" id="CAADJD010000022">
    <property type="protein sequence ID" value="VFS75262.1"/>
    <property type="molecule type" value="Genomic_DNA"/>
</dbReference>
<proteinExistence type="predicted"/>
<feature type="transmembrane region" description="Helical" evidence="1">
    <location>
        <begin position="12"/>
        <end position="31"/>
    </location>
</feature>
<accession>A0A485BTY6</accession>
<keyword evidence="3" id="KW-1185">Reference proteome</keyword>
<name>A0A485BTY6_KLUCR</name>
<evidence type="ECO:0000313" key="3">
    <source>
        <dbReference type="Proteomes" id="UP000401081"/>
    </source>
</evidence>
<evidence type="ECO:0000256" key="1">
    <source>
        <dbReference type="SAM" id="Phobius"/>
    </source>
</evidence>
<dbReference type="AlphaFoldDB" id="A0A485BTY6"/>
<keyword evidence="1" id="KW-0472">Membrane</keyword>
<sequence length="48" mass="4986">MRISLPVGAIETVIIILGSGIHVDVFIALWIELFAIHSSPIASASGIG</sequence>
<dbReference type="Proteomes" id="UP000401081">
    <property type="component" value="Unassembled WGS sequence"/>
</dbReference>
<gene>
    <name evidence="2" type="ORF">NCTC12993_05271</name>
</gene>
<organism evidence="2 3">
    <name type="scientific">Kluyvera cryocrescens</name>
    <name type="common">Kluyvera citrophila</name>
    <dbReference type="NCBI Taxonomy" id="580"/>
    <lineage>
        <taxon>Bacteria</taxon>
        <taxon>Pseudomonadati</taxon>
        <taxon>Pseudomonadota</taxon>
        <taxon>Gammaproteobacteria</taxon>
        <taxon>Enterobacterales</taxon>
        <taxon>Enterobacteriaceae</taxon>
        <taxon>Kluyvera</taxon>
    </lineage>
</organism>
<protein>
    <submittedName>
        <fullName evidence="2">Uncharacterized protein</fullName>
    </submittedName>
</protein>
<keyword evidence="1" id="KW-1133">Transmembrane helix</keyword>